<dbReference type="EMBL" id="AFAY01000051">
    <property type="protein sequence ID" value="EGF08273.1"/>
    <property type="molecule type" value="Genomic_DNA"/>
</dbReference>
<name>F2BFS4_9NEIS</name>
<sequence length="83" mass="9923">MECQRALEQRPSKNGLYRFSDGLLLFFRRPQKMILHVPDAACAVCRFDFRWYDCSYGKIFKIKEKEKQPDSRRTVWLLWSGGC</sequence>
<dbReference type="Proteomes" id="UP000004105">
    <property type="component" value="Unassembled WGS sequence"/>
</dbReference>
<organism evidence="1 2">
    <name type="scientific">Neisseria bacilliformis ATCC BAA-1200</name>
    <dbReference type="NCBI Taxonomy" id="888742"/>
    <lineage>
        <taxon>Bacteria</taxon>
        <taxon>Pseudomonadati</taxon>
        <taxon>Pseudomonadota</taxon>
        <taxon>Betaproteobacteria</taxon>
        <taxon>Neisseriales</taxon>
        <taxon>Neisseriaceae</taxon>
        <taxon>Neisseria</taxon>
    </lineage>
</organism>
<proteinExistence type="predicted"/>
<accession>F2BFS4</accession>
<comment type="caution">
    <text evidence="1">The sequence shown here is derived from an EMBL/GenBank/DDBJ whole genome shotgun (WGS) entry which is preliminary data.</text>
</comment>
<dbReference type="AlphaFoldDB" id="F2BFS4"/>
<keyword evidence="2" id="KW-1185">Reference proteome</keyword>
<reference evidence="1 2" key="1">
    <citation type="submission" date="2011-02" db="EMBL/GenBank/DDBJ databases">
        <authorList>
            <person name="Muzny D."/>
            <person name="Qin X."/>
            <person name="Deng J."/>
            <person name="Jiang H."/>
            <person name="Liu Y."/>
            <person name="Qu J."/>
            <person name="Song X.-Z."/>
            <person name="Zhang L."/>
            <person name="Thornton R."/>
            <person name="Coyle M."/>
            <person name="Francisco L."/>
            <person name="Jackson L."/>
            <person name="Javaid M."/>
            <person name="Korchina V."/>
            <person name="Kovar C."/>
            <person name="Mata R."/>
            <person name="Mathew T."/>
            <person name="Ngo R."/>
            <person name="Nguyen L."/>
            <person name="Nguyen N."/>
            <person name="Okwuonu G."/>
            <person name="Ongeri F."/>
            <person name="Pham C."/>
            <person name="Simmons D."/>
            <person name="Wilczek-Boney K."/>
            <person name="Hale W."/>
            <person name="Jakkamsetti A."/>
            <person name="Pham P."/>
            <person name="Ruth R."/>
            <person name="San Lucas F."/>
            <person name="Warren J."/>
            <person name="Zhang J."/>
            <person name="Zhao Z."/>
            <person name="Zhou C."/>
            <person name="Zhu D."/>
            <person name="Lee S."/>
            <person name="Bess C."/>
            <person name="Blankenburg K."/>
            <person name="Forbes L."/>
            <person name="Fu Q."/>
            <person name="Gubbala S."/>
            <person name="Hirani K."/>
            <person name="Jayaseelan J.C."/>
            <person name="Lara F."/>
            <person name="Munidasa M."/>
            <person name="Palculict T."/>
            <person name="Patil S."/>
            <person name="Pu L.-L."/>
            <person name="Saada N."/>
            <person name="Tang L."/>
            <person name="Weissenberger G."/>
            <person name="Zhu Y."/>
            <person name="Hemphill L."/>
            <person name="Shang Y."/>
            <person name="Youmans B."/>
            <person name="Ayvaz T."/>
            <person name="Ross M."/>
            <person name="Santibanez J."/>
            <person name="Aqrawi P."/>
            <person name="Gross S."/>
            <person name="Joshi V."/>
            <person name="Fowler G."/>
            <person name="Nazareth L."/>
            <person name="Reid J."/>
            <person name="Worley K."/>
            <person name="Petrosino J."/>
            <person name="Highlander S."/>
            <person name="Gibbs R."/>
        </authorList>
    </citation>
    <scope>NUCLEOTIDE SEQUENCE [LARGE SCALE GENOMIC DNA]</scope>
    <source>
        <strain evidence="1 2">ATCC BAA-1200</strain>
    </source>
</reference>
<dbReference type="HOGENOM" id="CLU_2539056_0_0_4"/>
<evidence type="ECO:0000313" key="2">
    <source>
        <dbReference type="Proteomes" id="UP000004105"/>
    </source>
</evidence>
<protein>
    <submittedName>
        <fullName evidence="1">Uncharacterized protein</fullName>
    </submittedName>
</protein>
<evidence type="ECO:0000313" key="1">
    <source>
        <dbReference type="EMBL" id="EGF08273.1"/>
    </source>
</evidence>
<gene>
    <name evidence="1" type="ORF">HMPREF9123_2581</name>
</gene>